<gene>
    <name evidence="1" type="ORF">PoB_001844600</name>
</gene>
<name>A0AAV3YXX7_9GAST</name>
<dbReference type="Proteomes" id="UP000735302">
    <property type="component" value="Unassembled WGS sequence"/>
</dbReference>
<comment type="caution">
    <text evidence="1">The sequence shown here is derived from an EMBL/GenBank/DDBJ whole genome shotgun (WGS) entry which is preliminary data.</text>
</comment>
<sequence>MTYEILPFQLEPIYPIVTGSVCRVCDGHLAHHPLIMTALRSLDSRHRHSILMLTDETLHDHHAVDTLTRRAISFLQSLLPVRSVRDGCTGPQRKGKNAMAVSCLSYLFSLHTRET</sequence>
<evidence type="ECO:0000313" key="1">
    <source>
        <dbReference type="EMBL" id="GFN91940.1"/>
    </source>
</evidence>
<evidence type="ECO:0000313" key="2">
    <source>
        <dbReference type="Proteomes" id="UP000735302"/>
    </source>
</evidence>
<keyword evidence="2" id="KW-1185">Reference proteome</keyword>
<accession>A0AAV3YXX7</accession>
<proteinExistence type="predicted"/>
<dbReference type="AlphaFoldDB" id="A0AAV3YXX7"/>
<organism evidence="1 2">
    <name type="scientific">Plakobranchus ocellatus</name>
    <dbReference type="NCBI Taxonomy" id="259542"/>
    <lineage>
        <taxon>Eukaryota</taxon>
        <taxon>Metazoa</taxon>
        <taxon>Spiralia</taxon>
        <taxon>Lophotrochozoa</taxon>
        <taxon>Mollusca</taxon>
        <taxon>Gastropoda</taxon>
        <taxon>Heterobranchia</taxon>
        <taxon>Euthyneura</taxon>
        <taxon>Panpulmonata</taxon>
        <taxon>Sacoglossa</taxon>
        <taxon>Placobranchoidea</taxon>
        <taxon>Plakobranchidae</taxon>
        <taxon>Plakobranchus</taxon>
    </lineage>
</organism>
<reference evidence="1 2" key="1">
    <citation type="journal article" date="2021" name="Elife">
        <title>Chloroplast acquisition without the gene transfer in kleptoplastic sea slugs, Plakobranchus ocellatus.</title>
        <authorList>
            <person name="Maeda T."/>
            <person name="Takahashi S."/>
            <person name="Yoshida T."/>
            <person name="Shimamura S."/>
            <person name="Takaki Y."/>
            <person name="Nagai Y."/>
            <person name="Toyoda A."/>
            <person name="Suzuki Y."/>
            <person name="Arimoto A."/>
            <person name="Ishii H."/>
            <person name="Satoh N."/>
            <person name="Nishiyama T."/>
            <person name="Hasebe M."/>
            <person name="Maruyama T."/>
            <person name="Minagawa J."/>
            <person name="Obokata J."/>
            <person name="Shigenobu S."/>
        </authorList>
    </citation>
    <scope>NUCLEOTIDE SEQUENCE [LARGE SCALE GENOMIC DNA]</scope>
</reference>
<protein>
    <submittedName>
        <fullName evidence="1">Uncharacterized protein</fullName>
    </submittedName>
</protein>
<dbReference type="EMBL" id="BLXT01002201">
    <property type="protein sequence ID" value="GFN91940.1"/>
    <property type="molecule type" value="Genomic_DNA"/>
</dbReference>